<sequence length="219" mass="22522">MATDIPAAANNISESSSPPTELDSLISLAQAMSQMSLRMANFCLDLQTRLPNAVDAAVEAAVDAALAATAPDVPAAADIVWACLTPPTPAELEAQHPPGIWDDVAYHVVTSGREPNLYLSTTESDDQVLGVPHAHRRRVVGRTAALAYYRAKYNAQEAGRWAQVSATDAGATAAAPSAAAPVAAAALSTAAPAAAAASSSHSAYYRAHHRGIEVSVTIG</sequence>
<comment type="caution">
    <text evidence="2">The sequence shown here is derived from an EMBL/GenBank/DDBJ whole genome shotgun (WGS) entry which is preliminary data.</text>
</comment>
<evidence type="ECO:0000313" key="3">
    <source>
        <dbReference type="Proteomes" id="UP001215598"/>
    </source>
</evidence>
<dbReference type="AlphaFoldDB" id="A0AAD7HB13"/>
<feature type="region of interest" description="Disordered" evidence="1">
    <location>
        <begin position="1"/>
        <end position="20"/>
    </location>
</feature>
<evidence type="ECO:0000313" key="2">
    <source>
        <dbReference type="EMBL" id="KAJ7716376.1"/>
    </source>
</evidence>
<dbReference type="Proteomes" id="UP001215598">
    <property type="component" value="Unassembled WGS sequence"/>
</dbReference>
<name>A0AAD7HB13_9AGAR</name>
<proteinExistence type="predicted"/>
<accession>A0AAD7HB13</accession>
<evidence type="ECO:0000256" key="1">
    <source>
        <dbReference type="SAM" id="MobiDB-lite"/>
    </source>
</evidence>
<protein>
    <submittedName>
        <fullName evidence="2">Uncharacterized protein</fullName>
    </submittedName>
</protein>
<gene>
    <name evidence="2" type="ORF">B0H16DRAFT_1741303</name>
</gene>
<organism evidence="2 3">
    <name type="scientific">Mycena metata</name>
    <dbReference type="NCBI Taxonomy" id="1033252"/>
    <lineage>
        <taxon>Eukaryota</taxon>
        <taxon>Fungi</taxon>
        <taxon>Dikarya</taxon>
        <taxon>Basidiomycota</taxon>
        <taxon>Agaricomycotina</taxon>
        <taxon>Agaricomycetes</taxon>
        <taxon>Agaricomycetidae</taxon>
        <taxon>Agaricales</taxon>
        <taxon>Marasmiineae</taxon>
        <taxon>Mycenaceae</taxon>
        <taxon>Mycena</taxon>
    </lineage>
</organism>
<keyword evidence="3" id="KW-1185">Reference proteome</keyword>
<reference evidence="2" key="1">
    <citation type="submission" date="2023-03" db="EMBL/GenBank/DDBJ databases">
        <title>Massive genome expansion in bonnet fungi (Mycena s.s.) driven by repeated elements and novel gene families across ecological guilds.</title>
        <authorList>
            <consortium name="Lawrence Berkeley National Laboratory"/>
            <person name="Harder C.B."/>
            <person name="Miyauchi S."/>
            <person name="Viragh M."/>
            <person name="Kuo A."/>
            <person name="Thoen E."/>
            <person name="Andreopoulos B."/>
            <person name="Lu D."/>
            <person name="Skrede I."/>
            <person name="Drula E."/>
            <person name="Henrissat B."/>
            <person name="Morin E."/>
            <person name="Kohler A."/>
            <person name="Barry K."/>
            <person name="LaButti K."/>
            <person name="Morin E."/>
            <person name="Salamov A."/>
            <person name="Lipzen A."/>
            <person name="Mereny Z."/>
            <person name="Hegedus B."/>
            <person name="Baldrian P."/>
            <person name="Stursova M."/>
            <person name="Weitz H."/>
            <person name="Taylor A."/>
            <person name="Grigoriev I.V."/>
            <person name="Nagy L.G."/>
            <person name="Martin F."/>
            <person name="Kauserud H."/>
        </authorList>
    </citation>
    <scope>NUCLEOTIDE SEQUENCE</scope>
    <source>
        <strain evidence="2">CBHHK182m</strain>
    </source>
</reference>
<feature type="compositionally biased region" description="Polar residues" evidence="1">
    <location>
        <begin position="10"/>
        <end position="19"/>
    </location>
</feature>
<dbReference type="EMBL" id="JARKIB010000292">
    <property type="protein sequence ID" value="KAJ7716376.1"/>
    <property type="molecule type" value="Genomic_DNA"/>
</dbReference>